<evidence type="ECO:0000313" key="1">
    <source>
        <dbReference type="EMBL" id="UYP18756.1"/>
    </source>
</evidence>
<dbReference type="Proteomes" id="UP001156484">
    <property type="component" value="Chromosome"/>
</dbReference>
<gene>
    <name evidence="1" type="ORF">OED52_19300</name>
</gene>
<dbReference type="EC" id="3.1.21.-" evidence="1"/>
<accession>A0ACD4DFE2</accession>
<evidence type="ECO:0000313" key="2">
    <source>
        <dbReference type="Proteomes" id="UP001156484"/>
    </source>
</evidence>
<keyword evidence="1" id="KW-0540">Nuclease</keyword>
<dbReference type="EMBL" id="CP107551">
    <property type="protein sequence ID" value="UYP18756.1"/>
    <property type="molecule type" value="Genomic_DNA"/>
</dbReference>
<organism evidence="1 2">
    <name type="scientific">Rhodococcus sacchari</name>
    <dbReference type="NCBI Taxonomy" id="2962047"/>
    <lineage>
        <taxon>Bacteria</taxon>
        <taxon>Bacillati</taxon>
        <taxon>Actinomycetota</taxon>
        <taxon>Actinomycetes</taxon>
        <taxon>Mycobacteriales</taxon>
        <taxon>Nocardiaceae</taxon>
        <taxon>Rhodococcus</taxon>
    </lineage>
</organism>
<keyword evidence="2" id="KW-1185">Reference proteome</keyword>
<protein>
    <submittedName>
        <fullName evidence="1">Restriction endonuclease subunit S</fullName>
        <ecNumber evidence="1">3.1.21.-</ecNumber>
    </submittedName>
</protein>
<proteinExistence type="predicted"/>
<reference evidence="1" key="1">
    <citation type="submission" date="2022-10" db="EMBL/GenBank/DDBJ databases">
        <title>Rhodococcus ferula Z13 complete genome.</title>
        <authorList>
            <person name="Long X."/>
            <person name="Zang M."/>
        </authorList>
    </citation>
    <scope>NUCLEOTIDE SEQUENCE</scope>
    <source>
        <strain evidence="1">Z13</strain>
    </source>
</reference>
<sequence length="351" mass="38882">MSSGKFISGDFVYVTPLKADSDLSRNQASPGDIVFTQRGTLGQVALVPEVPFDRYVVSQSQMRLTVNPEFADTEFVYYACKSPEFLKQVNDNAISTGVPHINLGILGRLRIPLPPVSQQRAVAQVLGALDDKIAVNRKLSRKVDELSFSCYLAMVEDAMSIPLSSAAQFVNGKPFTKGASGTGRVVIRIAELNSGIGPSTVRSDIEVDDRYIAQPGDILFAWSGSLTLHRWFRGEAIVNQHIFKVIPHQEYPAWLVYQMIAHKMPYFKDIAADKATTMGHIQRKHLDEPVPVPSPEKIQEHDELMTALWGRALLAEQESEKLEALRDALLPHLMSGELRVRDAEGLVSESV</sequence>
<name>A0ACD4DFE2_9NOCA</name>
<keyword evidence="1" id="KW-0378">Hydrolase</keyword>
<keyword evidence="1" id="KW-0255">Endonuclease</keyword>